<feature type="region of interest" description="Disordered" evidence="2">
    <location>
        <begin position="1"/>
        <end position="23"/>
    </location>
</feature>
<evidence type="ECO:0000313" key="5">
    <source>
        <dbReference type="EMBL" id="KAK5115284.1"/>
    </source>
</evidence>
<evidence type="ECO:0000313" key="6">
    <source>
        <dbReference type="Proteomes" id="UP001310890"/>
    </source>
</evidence>
<dbReference type="InterPro" id="IPR005656">
    <property type="entry name" value="MmgE_PrpD"/>
</dbReference>
<accession>A0AAN7YQK1</accession>
<dbReference type="InterPro" id="IPR042183">
    <property type="entry name" value="MmgE/PrpD_sf_1"/>
</dbReference>
<dbReference type="Pfam" id="PF03972">
    <property type="entry name" value="MmgE_PrpD_N"/>
    <property type="match status" value="1"/>
</dbReference>
<feature type="domain" description="MmgE/PrpD C-terminal" evidence="4">
    <location>
        <begin position="306"/>
        <end position="482"/>
    </location>
</feature>
<feature type="domain" description="MmgE/PrpD N-terminal" evidence="3">
    <location>
        <begin position="30"/>
        <end position="284"/>
    </location>
</feature>
<dbReference type="PANTHER" id="PTHR16943:SF8">
    <property type="entry name" value="2-METHYLCITRATE DEHYDRATASE"/>
    <property type="match status" value="1"/>
</dbReference>
<evidence type="ECO:0000256" key="2">
    <source>
        <dbReference type="SAM" id="MobiDB-lite"/>
    </source>
</evidence>
<dbReference type="AlphaFoldDB" id="A0AAN7YQK1"/>
<dbReference type="PANTHER" id="PTHR16943">
    <property type="entry name" value="2-METHYLCITRATE DEHYDRATASE-RELATED"/>
    <property type="match status" value="1"/>
</dbReference>
<dbReference type="Gene3D" id="1.10.4100.10">
    <property type="entry name" value="2-methylcitrate dehydratase PrpD"/>
    <property type="match status" value="1"/>
</dbReference>
<dbReference type="EMBL" id="JAVRRL010000013">
    <property type="protein sequence ID" value="KAK5115284.1"/>
    <property type="molecule type" value="Genomic_DNA"/>
</dbReference>
<name>A0AAN7YQK1_9PEZI</name>
<dbReference type="Proteomes" id="UP001310890">
    <property type="component" value="Unassembled WGS sequence"/>
</dbReference>
<dbReference type="InterPro" id="IPR045336">
    <property type="entry name" value="MmgE_PrpD_N"/>
</dbReference>
<gene>
    <name evidence="5" type="ORF">LTR62_001484</name>
</gene>
<reference evidence="5" key="1">
    <citation type="submission" date="2023-08" db="EMBL/GenBank/DDBJ databases">
        <title>Black Yeasts Isolated from many extreme environments.</title>
        <authorList>
            <person name="Coleine C."/>
            <person name="Stajich J.E."/>
            <person name="Selbmann L."/>
        </authorList>
    </citation>
    <scope>NUCLEOTIDE SEQUENCE</scope>
    <source>
        <strain evidence="5">CCFEE 5401</strain>
    </source>
</reference>
<evidence type="ECO:0000259" key="3">
    <source>
        <dbReference type="Pfam" id="PF03972"/>
    </source>
</evidence>
<sequence>MALTNDSPEANGHSNDTTSSSDSIPATQLLVDFIANTNTTDLTYELREKVKEVLLDFIGVTVGAITHADSTQPILSAITALQGPSVTKTTPGVCSVLGLGAPRFLPHYAGLLNAALGHSLDFDDTYAPGTLHAGVTAIAAALACFESLAAEGQQRSTDLFMLAIGVGYEVTCRLGRELGYEAYSRGFHNTSTAGIFGAIAAIAVLKHLPVQTITMAFGLAGSKAAGSMQYLANGSWNKRLHPGFAVHDAFLCVALAEAGVVGATQIIEGKSGFLNAYTPNPNVSLRRLVGRLGEQWCWLTSSLKPYPACRMTHGFIELSGKLHDGIMSSTEVGILSADAVTSIQLKMTPANFMLVGDPTWNKRHPSNVIDAQFSAYFQVANALVYGAKTGDMEPYSRLADKTIYAVSEKITVVTDKSMSQFGASMAIIWADDETDEVTQQYPLGEVEHPFTKDKVEEKFFSLADPVYGRDKASQIVKAVAALDAQQGSVTPLIEMLK</sequence>
<evidence type="ECO:0008006" key="7">
    <source>
        <dbReference type="Google" id="ProtNLM"/>
    </source>
</evidence>
<comment type="similarity">
    <text evidence="1">Belongs to the PrpD family.</text>
</comment>
<dbReference type="InterPro" id="IPR045337">
    <property type="entry name" value="MmgE_PrpD_C"/>
</dbReference>
<dbReference type="Pfam" id="PF19305">
    <property type="entry name" value="MmgE_PrpD_C"/>
    <property type="match status" value="1"/>
</dbReference>
<dbReference type="SUPFAM" id="SSF103378">
    <property type="entry name" value="2-methylcitrate dehydratase PrpD"/>
    <property type="match status" value="1"/>
</dbReference>
<evidence type="ECO:0000256" key="1">
    <source>
        <dbReference type="ARBA" id="ARBA00006174"/>
    </source>
</evidence>
<protein>
    <recommendedName>
        <fullName evidence="7">2-methylcitrate dehydratase PrpD</fullName>
    </recommendedName>
</protein>
<comment type="caution">
    <text evidence="5">The sequence shown here is derived from an EMBL/GenBank/DDBJ whole genome shotgun (WGS) entry which is preliminary data.</text>
</comment>
<dbReference type="InterPro" id="IPR036148">
    <property type="entry name" value="MmgE/PrpD_sf"/>
</dbReference>
<proteinExistence type="inferred from homology"/>
<dbReference type="GO" id="GO:0016829">
    <property type="term" value="F:lyase activity"/>
    <property type="evidence" value="ECO:0007669"/>
    <property type="project" value="InterPro"/>
</dbReference>
<evidence type="ECO:0000259" key="4">
    <source>
        <dbReference type="Pfam" id="PF19305"/>
    </source>
</evidence>
<organism evidence="5 6">
    <name type="scientific">Meristemomyces frigidus</name>
    <dbReference type="NCBI Taxonomy" id="1508187"/>
    <lineage>
        <taxon>Eukaryota</taxon>
        <taxon>Fungi</taxon>
        <taxon>Dikarya</taxon>
        <taxon>Ascomycota</taxon>
        <taxon>Pezizomycotina</taxon>
        <taxon>Dothideomycetes</taxon>
        <taxon>Dothideomycetidae</taxon>
        <taxon>Mycosphaerellales</taxon>
        <taxon>Teratosphaeriaceae</taxon>
        <taxon>Meristemomyces</taxon>
    </lineage>
</organism>